<protein>
    <submittedName>
        <fullName evidence="1">Phosphoglycolate phosphatase</fullName>
    </submittedName>
</protein>
<dbReference type="InterPro" id="IPR036412">
    <property type="entry name" value="HAD-like_sf"/>
</dbReference>
<dbReference type="SUPFAM" id="SSF56784">
    <property type="entry name" value="HAD-like"/>
    <property type="match status" value="1"/>
</dbReference>
<evidence type="ECO:0000313" key="2">
    <source>
        <dbReference type="Proteomes" id="UP000051886"/>
    </source>
</evidence>
<dbReference type="Pfam" id="PF13419">
    <property type="entry name" value="HAD_2"/>
    <property type="match status" value="1"/>
</dbReference>
<dbReference type="Gene3D" id="1.10.150.240">
    <property type="entry name" value="Putative phosphatase, domain 2"/>
    <property type="match status" value="1"/>
</dbReference>
<dbReference type="EMBL" id="JQCN01000069">
    <property type="protein sequence ID" value="KRN95842.1"/>
    <property type="molecule type" value="Genomic_DNA"/>
</dbReference>
<dbReference type="OrthoDB" id="9792518at2"/>
<sequence length="210" mass="23750">MQKKLILFDVDGTLVNSYPYYEKIMQQTLPKFGKTATQAELSRAFTMTAKQEVAYFKIPNDQLDDWFLTYDDVAENVGILPQTYPQVDEMFETLLAEPEVKLGIVTSRTKQDAKENLHSFWWYHEMSLIVTSSDTQLPKPSGQPLDFALDRLGYQPQETIYVGDADTDQLSAIEASVDFGGALWGTGTKDHFKPQALLLETPADVIKIVK</sequence>
<dbReference type="GO" id="GO:0008967">
    <property type="term" value="F:phosphoglycolate phosphatase activity"/>
    <property type="evidence" value="ECO:0007669"/>
    <property type="project" value="TreeGrafter"/>
</dbReference>
<organism evidence="1 2">
    <name type="scientific">Ligilactobacillus pobuzihii</name>
    <dbReference type="NCBI Taxonomy" id="449659"/>
    <lineage>
        <taxon>Bacteria</taxon>
        <taxon>Bacillati</taxon>
        <taxon>Bacillota</taxon>
        <taxon>Bacilli</taxon>
        <taxon>Lactobacillales</taxon>
        <taxon>Lactobacillaceae</taxon>
        <taxon>Ligilactobacillus</taxon>
    </lineage>
</organism>
<comment type="caution">
    <text evidence="1">The sequence shown here is derived from an EMBL/GenBank/DDBJ whole genome shotgun (WGS) entry which is preliminary data.</text>
</comment>
<dbReference type="SFLD" id="SFLDG01129">
    <property type="entry name" value="C1.5:_HAD__Beta-PGM__Phosphata"/>
    <property type="match status" value="1"/>
</dbReference>
<dbReference type="PATRIC" id="fig|449659.4.peg.870"/>
<proteinExistence type="predicted"/>
<dbReference type="SFLD" id="SFLDS00003">
    <property type="entry name" value="Haloacid_Dehalogenase"/>
    <property type="match status" value="1"/>
</dbReference>
<dbReference type="GO" id="GO:0006281">
    <property type="term" value="P:DNA repair"/>
    <property type="evidence" value="ECO:0007669"/>
    <property type="project" value="TreeGrafter"/>
</dbReference>
<dbReference type="PANTHER" id="PTHR43434">
    <property type="entry name" value="PHOSPHOGLYCOLATE PHOSPHATASE"/>
    <property type="match status" value="1"/>
</dbReference>
<dbReference type="Proteomes" id="UP000051886">
    <property type="component" value="Unassembled WGS sequence"/>
</dbReference>
<dbReference type="InterPro" id="IPR023198">
    <property type="entry name" value="PGP-like_dom2"/>
</dbReference>
<dbReference type="Gene3D" id="3.40.50.1000">
    <property type="entry name" value="HAD superfamily/HAD-like"/>
    <property type="match status" value="1"/>
</dbReference>
<reference evidence="1 2" key="1">
    <citation type="journal article" date="2015" name="Genome Announc.">
        <title>Expanding the biotechnology potential of lactobacilli through comparative genomics of 213 strains and associated genera.</title>
        <authorList>
            <person name="Sun Z."/>
            <person name="Harris H.M."/>
            <person name="McCann A."/>
            <person name="Guo C."/>
            <person name="Argimon S."/>
            <person name="Zhang W."/>
            <person name="Yang X."/>
            <person name="Jeffery I.B."/>
            <person name="Cooney J.C."/>
            <person name="Kagawa T.F."/>
            <person name="Liu W."/>
            <person name="Song Y."/>
            <person name="Salvetti E."/>
            <person name="Wrobel A."/>
            <person name="Rasinkangas P."/>
            <person name="Parkhill J."/>
            <person name="Rea M.C."/>
            <person name="O'Sullivan O."/>
            <person name="Ritari J."/>
            <person name="Douillard F.P."/>
            <person name="Paul Ross R."/>
            <person name="Yang R."/>
            <person name="Briner A.E."/>
            <person name="Felis G.E."/>
            <person name="de Vos W.M."/>
            <person name="Barrangou R."/>
            <person name="Klaenhammer T.R."/>
            <person name="Caufield P.W."/>
            <person name="Cui Y."/>
            <person name="Zhang H."/>
            <person name="O'Toole P.W."/>
        </authorList>
    </citation>
    <scope>NUCLEOTIDE SEQUENCE [LARGE SCALE GENOMIC DNA]</scope>
    <source>
        <strain evidence="1 2">NBRC 103219</strain>
    </source>
</reference>
<dbReference type="InterPro" id="IPR050155">
    <property type="entry name" value="HAD-like_hydrolase_sf"/>
</dbReference>
<dbReference type="AlphaFoldDB" id="A0A0R2L2I0"/>
<dbReference type="PROSITE" id="PS01228">
    <property type="entry name" value="COF_1"/>
    <property type="match status" value="1"/>
</dbReference>
<dbReference type="STRING" id="449659.IV66_GL000864"/>
<evidence type="ECO:0000313" key="1">
    <source>
        <dbReference type="EMBL" id="KRN95842.1"/>
    </source>
</evidence>
<dbReference type="InterPro" id="IPR041492">
    <property type="entry name" value="HAD_2"/>
</dbReference>
<dbReference type="PANTHER" id="PTHR43434:SF1">
    <property type="entry name" value="PHOSPHOGLYCOLATE PHOSPHATASE"/>
    <property type="match status" value="1"/>
</dbReference>
<dbReference type="InterPro" id="IPR023214">
    <property type="entry name" value="HAD_sf"/>
</dbReference>
<name>A0A0R2L2I0_9LACO</name>
<gene>
    <name evidence="1" type="ORF">IV66_GL000864</name>
</gene>
<dbReference type="RefSeq" id="WP_017867774.1">
    <property type="nucleotide sequence ID" value="NZ_BJYB01000006.1"/>
</dbReference>
<accession>A0A0R2L2I0</accession>
<keyword evidence="2" id="KW-1185">Reference proteome</keyword>